<accession>A0A1D2VB00</accession>
<dbReference type="GO" id="GO:0031902">
    <property type="term" value="C:late endosome membrane"/>
    <property type="evidence" value="ECO:0007669"/>
    <property type="project" value="TreeGrafter"/>
</dbReference>
<dbReference type="InterPro" id="IPR038407">
    <property type="entry name" value="v-SNARE_N_sf"/>
</dbReference>
<dbReference type="GO" id="GO:0005774">
    <property type="term" value="C:vacuolar membrane"/>
    <property type="evidence" value="ECO:0007669"/>
    <property type="project" value="EnsemblFungi"/>
</dbReference>
<keyword evidence="7" id="KW-0175">Coiled coil</keyword>
<evidence type="ECO:0000256" key="4">
    <source>
        <dbReference type="ARBA" id="ARBA00022692"/>
    </source>
</evidence>
<dbReference type="SUPFAM" id="SSF58038">
    <property type="entry name" value="SNARE fusion complex"/>
    <property type="match status" value="1"/>
</dbReference>
<comment type="subcellular location">
    <subcellularLocation>
        <location evidence="1">Golgi apparatus membrane</location>
        <topology evidence="1">Single-pass type IV membrane protein</topology>
    </subcellularLocation>
</comment>
<dbReference type="GO" id="GO:0006896">
    <property type="term" value="P:Golgi to vacuole transport"/>
    <property type="evidence" value="ECO:0007669"/>
    <property type="project" value="EnsemblFungi"/>
</dbReference>
<keyword evidence="4 9" id="KW-0812">Transmembrane</keyword>
<keyword evidence="6 9" id="KW-1133">Transmembrane helix</keyword>
<proteinExistence type="inferred from homology"/>
<keyword evidence="8 9" id="KW-0472">Membrane</keyword>
<dbReference type="Gene3D" id="1.20.58.400">
    <property type="entry name" value="t-snare proteins"/>
    <property type="match status" value="1"/>
</dbReference>
<dbReference type="GO" id="GO:0042144">
    <property type="term" value="P:vacuole fusion, non-autophagic"/>
    <property type="evidence" value="ECO:0007669"/>
    <property type="project" value="EnsemblFungi"/>
</dbReference>
<dbReference type="AlphaFoldDB" id="A0A1D2VB00"/>
<reference evidence="12" key="1">
    <citation type="submission" date="2016-05" db="EMBL/GenBank/DDBJ databases">
        <title>Comparative genomics of biotechnologically important yeasts.</title>
        <authorList>
            <consortium name="DOE Joint Genome Institute"/>
            <person name="Riley R."/>
            <person name="Haridas S."/>
            <person name="Wolfe K.H."/>
            <person name="Lopes M.R."/>
            <person name="Hittinger C.T."/>
            <person name="Goker M."/>
            <person name="Salamov A."/>
            <person name="Wisecaver J."/>
            <person name="Long T.M."/>
            <person name="Aerts A.L."/>
            <person name="Barry K."/>
            <person name="Choi C."/>
            <person name="Clum A."/>
            <person name="Coughlan A.Y."/>
            <person name="Deshpande S."/>
            <person name="Douglass A.P."/>
            <person name="Hanson S.J."/>
            <person name="Klenk H.-P."/>
            <person name="Labutti K."/>
            <person name="Lapidus A."/>
            <person name="Lindquist E."/>
            <person name="Lipzen A."/>
            <person name="Meier-Kolthoff J.P."/>
            <person name="Ohm R.A."/>
            <person name="Otillar R.P."/>
            <person name="Pangilinan J."/>
            <person name="Peng Y."/>
            <person name="Rokas A."/>
            <person name="Rosa C.A."/>
            <person name="Scheuner C."/>
            <person name="Sibirny A.A."/>
            <person name="Slot J.C."/>
            <person name="Stielow J.B."/>
            <person name="Sun H."/>
            <person name="Kurtzman C.P."/>
            <person name="Blackwell M."/>
            <person name="Grigoriev I.V."/>
            <person name="Jeffries T.W."/>
        </authorList>
    </citation>
    <scope>NUCLEOTIDE SEQUENCE [LARGE SCALE GENOMIC DNA]</scope>
    <source>
        <strain evidence="12">DSM 1968</strain>
    </source>
</reference>
<dbReference type="Pfam" id="PF12352">
    <property type="entry name" value="V-SNARE_C"/>
    <property type="match status" value="1"/>
</dbReference>
<dbReference type="GO" id="GO:0005829">
    <property type="term" value="C:cytosol"/>
    <property type="evidence" value="ECO:0007669"/>
    <property type="project" value="GOC"/>
</dbReference>
<dbReference type="InParanoid" id="A0A1D2VB00"/>
<evidence type="ECO:0000256" key="1">
    <source>
        <dbReference type="ARBA" id="ARBA00004409"/>
    </source>
</evidence>
<keyword evidence="12" id="KW-1185">Reference proteome</keyword>
<organism evidence="11 12">
    <name type="scientific">Ascoidea rubescens DSM 1968</name>
    <dbReference type="NCBI Taxonomy" id="1344418"/>
    <lineage>
        <taxon>Eukaryota</taxon>
        <taxon>Fungi</taxon>
        <taxon>Dikarya</taxon>
        <taxon>Ascomycota</taxon>
        <taxon>Saccharomycotina</taxon>
        <taxon>Saccharomycetes</taxon>
        <taxon>Ascoideaceae</taxon>
        <taxon>Ascoidea</taxon>
    </lineage>
</organism>
<evidence type="ECO:0000256" key="3">
    <source>
        <dbReference type="ARBA" id="ARBA00022448"/>
    </source>
</evidence>
<keyword evidence="5" id="KW-0653">Protein transport</keyword>
<dbReference type="GO" id="GO:0048280">
    <property type="term" value="P:vesicle fusion with Golgi apparatus"/>
    <property type="evidence" value="ECO:0007669"/>
    <property type="project" value="TreeGrafter"/>
</dbReference>
<dbReference type="EMBL" id="KV454490">
    <property type="protein sequence ID" value="ODV58633.1"/>
    <property type="molecule type" value="Genomic_DNA"/>
</dbReference>
<gene>
    <name evidence="11" type="ORF">ASCRUDRAFT_72322</name>
</gene>
<dbReference type="InterPro" id="IPR007705">
    <property type="entry name" value="Vesicle_trsprt_v-SNARE_N"/>
</dbReference>
<dbReference type="GO" id="GO:0006891">
    <property type="term" value="P:intra-Golgi vesicle-mediated transport"/>
    <property type="evidence" value="ECO:0007669"/>
    <property type="project" value="EnsemblFungi"/>
</dbReference>
<dbReference type="OrthoDB" id="430637at2759"/>
<dbReference type="PANTHER" id="PTHR21230:SF26">
    <property type="entry name" value="VESICLE TRANSPORT THROUGH INTERACTION WITH T-SNARES HOMOLOG 1A"/>
    <property type="match status" value="1"/>
</dbReference>
<evidence type="ECO:0000256" key="9">
    <source>
        <dbReference type="SAM" id="Phobius"/>
    </source>
</evidence>
<dbReference type="Pfam" id="PF05008">
    <property type="entry name" value="V-SNARE"/>
    <property type="match status" value="1"/>
</dbReference>
<feature type="transmembrane region" description="Helical" evidence="9">
    <location>
        <begin position="199"/>
        <end position="218"/>
    </location>
</feature>
<dbReference type="GO" id="GO:0007036">
    <property type="term" value="P:vacuolar calcium ion homeostasis"/>
    <property type="evidence" value="ECO:0007669"/>
    <property type="project" value="EnsemblFungi"/>
</dbReference>
<name>A0A1D2VB00_9ASCO</name>
<evidence type="ECO:0000256" key="7">
    <source>
        <dbReference type="ARBA" id="ARBA00023054"/>
    </source>
</evidence>
<sequence>MADYELFQTYEADFQIAYEEAQEKLNQIRDLDGEPRKSAMKAVERATDECYEIIDQMSIEVQNISSSERSSFNSKIRSYRSSVEKQKIQLKKLMDDEDRRILFGSSPQFDYNNNDPNYSQRQSLLRANASLERSSDRLRDSQRIGAETENIGAGILNDLRGQREQIINSRNTLMDADGYVDKSIRTLRKMTRRMATNKMITYAIIAVLIILIFLVLLSKFW</sequence>
<dbReference type="PANTHER" id="PTHR21230">
    <property type="entry name" value="VESICLE TRANSPORT V-SNARE PROTEIN VTI1-RELATED"/>
    <property type="match status" value="1"/>
</dbReference>
<dbReference type="STRING" id="1344418.A0A1D2VB00"/>
<dbReference type="RefSeq" id="XP_020044940.1">
    <property type="nucleotide sequence ID" value="XM_020192058.1"/>
</dbReference>
<dbReference type="CDD" id="cd15862">
    <property type="entry name" value="SNARE_Vti1"/>
    <property type="match status" value="1"/>
</dbReference>
<dbReference type="Gene3D" id="1.20.5.110">
    <property type="match status" value="1"/>
</dbReference>
<keyword evidence="3" id="KW-0813">Transport</keyword>
<dbReference type="SUPFAM" id="SSF47661">
    <property type="entry name" value="t-snare proteins"/>
    <property type="match status" value="1"/>
</dbReference>
<dbReference type="GO" id="GO:0000139">
    <property type="term" value="C:Golgi membrane"/>
    <property type="evidence" value="ECO:0007669"/>
    <property type="project" value="UniProtKB-SubCell"/>
</dbReference>
<dbReference type="GO" id="GO:0005484">
    <property type="term" value="F:SNAP receptor activity"/>
    <property type="evidence" value="ECO:0007669"/>
    <property type="project" value="EnsemblFungi"/>
</dbReference>
<dbReference type="GO" id="GO:0016236">
    <property type="term" value="P:macroautophagy"/>
    <property type="evidence" value="ECO:0007669"/>
    <property type="project" value="EnsemblFungi"/>
</dbReference>
<feature type="domain" description="T-SNARE coiled-coil homology" evidence="10">
    <location>
        <begin position="123"/>
        <end position="190"/>
    </location>
</feature>
<dbReference type="Proteomes" id="UP000095038">
    <property type="component" value="Unassembled WGS sequence"/>
</dbReference>
<evidence type="ECO:0000313" key="11">
    <source>
        <dbReference type="EMBL" id="ODV58633.1"/>
    </source>
</evidence>
<dbReference type="InterPro" id="IPR000727">
    <property type="entry name" value="T_SNARE_dom"/>
</dbReference>
<dbReference type="FunFam" id="1.20.5.110:FF:000002">
    <property type="entry name" value="Vesicle transport through interaction with t-SNAREsB"/>
    <property type="match status" value="1"/>
</dbReference>
<evidence type="ECO:0000256" key="2">
    <source>
        <dbReference type="ARBA" id="ARBA00006108"/>
    </source>
</evidence>
<dbReference type="GO" id="GO:0000149">
    <property type="term" value="F:SNARE binding"/>
    <property type="evidence" value="ECO:0007669"/>
    <property type="project" value="TreeGrafter"/>
</dbReference>
<dbReference type="SMART" id="SM00397">
    <property type="entry name" value="t_SNARE"/>
    <property type="match status" value="1"/>
</dbReference>
<evidence type="ECO:0000256" key="5">
    <source>
        <dbReference type="ARBA" id="ARBA00022927"/>
    </source>
</evidence>
<protein>
    <submittedName>
        <fullName evidence="11">V-snare-domain-containing protein</fullName>
    </submittedName>
</protein>
<evidence type="ECO:0000256" key="6">
    <source>
        <dbReference type="ARBA" id="ARBA00022989"/>
    </source>
</evidence>
<dbReference type="GO" id="GO:0005789">
    <property type="term" value="C:endoplasmic reticulum membrane"/>
    <property type="evidence" value="ECO:0007669"/>
    <property type="project" value="TreeGrafter"/>
</dbReference>
<dbReference type="FunCoup" id="A0A1D2VB00">
    <property type="interactions" value="874"/>
</dbReference>
<evidence type="ECO:0000313" key="12">
    <source>
        <dbReference type="Proteomes" id="UP000095038"/>
    </source>
</evidence>
<dbReference type="InterPro" id="IPR010989">
    <property type="entry name" value="SNARE"/>
</dbReference>
<dbReference type="GO" id="GO:0042147">
    <property type="term" value="P:retrograde transport, endosome to Golgi"/>
    <property type="evidence" value="ECO:0007669"/>
    <property type="project" value="TreeGrafter"/>
</dbReference>
<comment type="similarity">
    <text evidence="2">Belongs to the VTI1 family.</text>
</comment>
<evidence type="ECO:0000259" key="10">
    <source>
        <dbReference type="SMART" id="SM00397"/>
    </source>
</evidence>
<dbReference type="GO" id="GO:0031201">
    <property type="term" value="C:SNARE complex"/>
    <property type="evidence" value="ECO:0007669"/>
    <property type="project" value="EnsemblFungi"/>
</dbReference>
<dbReference type="GO" id="GO:0012507">
    <property type="term" value="C:ER to Golgi transport vesicle membrane"/>
    <property type="evidence" value="ECO:0007669"/>
    <property type="project" value="TreeGrafter"/>
</dbReference>
<evidence type="ECO:0000256" key="8">
    <source>
        <dbReference type="ARBA" id="ARBA00023136"/>
    </source>
</evidence>
<dbReference type="GeneID" id="30965694"/>
<dbReference type="GO" id="GO:0006886">
    <property type="term" value="P:intracellular protein transport"/>
    <property type="evidence" value="ECO:0007669"/>
    <property type="project" value="InterPro"/>
</dbReference>